<dbReference type="PATRIC" id="fig|1121326.3.peg.632"/>
<proteinExistence type="predicted"/>
<dbReference type="STRING" id="1121326.CLMAG_06730"/>
<comment type="caution">
    <text evidence="1">The sequence shown here is derived from an EMBL/GenBank/DDBJ whole genome shotgun (WGS) entry which is preliminary data.</text>
</comment>
<dbReference type="AlphaFoldDB" id="A0A162U7W4"/>
<evidence type="ECO:0000313" key="1">
    <source>
        <dbReference type="EMBL" id="KZL93627.1"/>
    </source>
</evidence>
<keyword evidence="2" id="KW-1185">Reference proteome</keyword>
<accession>A0A162U7W4</accession>
<dbReference type="EMBL" id="LWAE01000001">
    <property type="protein sequence ID" value="KZL93627.1"/>
    <property type="molecule type" value="Genomic_DNA"/>
</dbReference>
<sequence>MPPLTLPKTTAIGDIIAYANYKMMTKEGRRNRYTFAGAEYFKRMQETGLYSINREEIRSRIEKLNLLDVMNQKLV</sequence>
<gene>
    <name evidence="1" type="ORF">CLMAG_06730</name>
</gene>
<dbReference type="Proteomes" id="UP000076603">
    <property type="component" value="Unassembled WGS sequence"/>
</dbReference>
<evidence type="ECO:0000313" key="2">
    <source>
        <dbReference type="Proteomes" id="UP000076603"/>
    </source>
</evidence>
<protein>
    <submittedName>
        <fullName evidence="1">Uncharacterized protein</fullName>
    </submittedName>
</protein>
<reference evidence="1 2" key="1">
    <citation type="submission" date="2016-04" db="EMBL/GenBank/DDBJ databases">
        <title>Genome sequence of Clostridium magnum DSM 2767.</title>
        <authorList>
            <person name="Poehlein A."/>
            <person name="Uhlig R."/>
            <person name="Fischer R."/>
            <person name="Bahl H."/>
            <person name="Daniel R."/>
        </authorList>
    </citation>
    <scope>NUCLEOTIDE SEQUENCE [LARGE SCALE GENOMIC DNA]</scope>
    <source>
        <strain evidence="1 2">DSM 2767</strain>
    </source>
</reference>
<name>A0A162U7W4_9CLOT</name>
<organism evidence="1 2">
    <name type="scientific">Clostridium magnum DSM 2767</name>
    <dbReference type="NCBI Taxonomy" id="1121326"/>
    <lineage>
        <taxon>Bacteria</taxon>
        <taxon>Bacillati</taxon>
        <taxon>Bacillota</taxon>
        <taxon>Clostridia</taxon>
        <taxon>Eubacteriales</taxon>
        <taxon>Clostridiaceae</taxon>
        <taxon>Clostridium</taxon>
    </lineage>
</organism>